<keyword evidence="2" id="KW-1185">Reference proteome</keyword>
<accession>A0ABN9D7G6</accession>
<reference evidence="1" key="1">
    <citation type="submission" date="2023-05" db="EMBL/GenBank/DDBJ databases">
        <authorList>
            <person name="Stuckert A."/>
        </authorList>
    </citation>
    <scope>NUCLEOTIDE SEQUENCE</scope>
</reference>
<sequence>MGAALHKVSGNHHYFKFPAFHTDLLKHSQGCLALTRGGLTTHGAPGQ</sequence>
<evidence type="ECO:0000313" key="2">
    <source>
        <dbReference type="Proteomes" id="UP001162483"/>
    </source>
</evidence>
<dbReference type="EMBL" id="CATNWA010014102">
    <property type="protein sequence ID" value="CAI9567457.1"/>
    <property type="molecule type" value="Genomic_DNA"/>
</dbReference>
<organism evidence="1 2">
    <name type="scientific">Staurois parvus</name>
    <dbReference type="NCBI Taxonomy" id="386267"/>
    <lineage>
        <taxon>Eukaryota</taxon>
        <taxon>Metazoa</taxon>
        <taxon>Chordata</taxon>
        <taxon>Craniata</taxon>
        <taxon>Vertebrata</taxon>
        <taxon>Euteleostomi</taxon>
        <taxon>Amphibia</taxon>
        <taxon>Batrachia</taxon>
        <taxon>Anura</taxon>
        <taxon>Neobatrachia</taxon>
        <taxon>Ranoidea</taxon>
        <taxon>Ranidae</taxon>
        <taxon>Staurois</taxon>
    </lineage>
</organism>
<gene>
    <name evidence="1" type="ORF">SPARVUS_LOCUS6540474</name>
</gene>
<protein>
    <submittedName>
        <fullName evidence="1">Uncharacterized protein</fullName>
    </submittedName>
</protein>
<proteinExistence type="predicted"/>
<comment type="caution">
    <text evidence="1">The sequence shown here is derived from an EMBL/GenBank/DDBJ whole genome shotgun (WGS) entry which is preliminary data.</text>
</comment>
<evidence type="ECO:0000313" key="1">
    <source>
        <dbReference type="EMBL" id="CAI9567457.1"/>
    </source>
</evidence>
<dbReference type="Proteomes" id="UP001162483">
    <property type="component" value="Unassembled WGS sequence"/>
</dbReference>
<name>A0ABN9D7G6_9NEOB</name>